<name>A0A1H3UY48_9ACTN</name>
<dbReference type="PROSITE" id="PS51257">
    <property type="entry name" value="PROKAR_LIPOPROTEIN"/>
    <property type="match status" value="1"/>
</dbReference>
<organism evidence="1 2">
    <name type="scientific">Asanoa ishikariensis</name>
    <dbReference type="NCBI Taxonomy" id="137265"/>
    <lineage>
        <taxon>Bacteria</taxon>
        <taxon>Bacillati</taxon>
        <taxon>Actinomycetota</taxon>
        <taxon>Actinomycetes</taxon>
        <taxon>Micromonosporales</taxon>
        <taxon>Micromonosporaceae</taxon>
        <taxon>Asanoa</taxon>
    </lineage>
</organism>
<evidence type="ECO:0000313" key="1">
    <source>
        <dbReference type="EMBL" id="SDZ66739.1"/>
    </source>
</evidence>
<dbReference type="InterPro" id="IPR015943">
    <property type="entry name" value="WD40/YVTN_repeat-like_dom_sf"/>
</dbReference>
<proteinExistence type="predicted"/>
<sequence>MRGRIMMAAAVVLVLLAGCSIGDIRRKPPPPPTSAPAPTPEAEFEVRHASIPVPPSYQLQNVEFVDQALGYALFGRCGSTTGAPGPGENCSAAVVRTEDGGRSWHQVYHPRPEGKSHQLYADRARLVLYVEPDGYYVSFDRGATYEYAAGDDNVLRPIFGEYQACCDGDEKQRVVWFDGHGRPTPTRTQPNVPNLLAVASAAHWLFAVGIDDSGRPISTVSNDQGTTWRQVPVAGASGKLGSVRITVDRSGTYAWLIGQTDLISWPAIWFFDGQGWRPMSAAGHPERYTSAVALEDASLAVTTPQRPGRVFGGAFEKVDWPIGDCFLRVLPEGTLFCSAGVVNWLGIEDFGERKWVRVMVGNE</sequence>
<reference evidence="2" key="1">
    <citation type="submission" date="2016-10" db="EMBL/GenBank/DDBJ databases">
        <authorList>
            <person name="Varghese N."/>
            <person name="Submissions S."/>
        </authorList>
    </citation>
    <scope>NUCLEOTIDE SEQUENCE [LARGE SCALE GENOMIC DNA]</scope>
    <source>
        <strain evidence="2">DSM 44718</strain>
    </source>
</reference>
<protein>
    <recommendedName>
        <fullName evidence="3">Exo-alpha-sialidase</fullName>
    </recommendedName>
</protein>
<accession>A0A1H3UY48</accession>
<dbReference type="STRING" id="137265.SAMN05421684_8283"/>
<gene>
    <name evidence="1" type="ORF">SAMN05421684_8283</name>
</gene>
<evidence type="ECO:0000313" key="2">
    <source>
        <dbReference type="Proteomes" id="UP000199632"/>
    </source>
</evidence>
<dbReference type="OrthoDB" id="3351730at2"/>
<dbReference type="AlphaFoldDB" id="A0A1H3UY48"/>
<dbReference type="Proteomes" id="UP000199632">
    <property type="component" value="Unassembled WGS sequence"/>
</dbReference>
<dbReference type="Gene3D" id="2.130.10.10">
    <property type="entry name" value="YVTN repeat-like/Quinoprotein amine dehydrogenase"/>
    <property type="match status" value="1"/>
</dbReference>
<dbReference type="EMBL" id="FNQB01000006">
    <property type="protein sequence ID" value="SDZ66739.1"/>
    <property type="molecule type" value="Genomic_DNA"/>
</dbReference>
<keyword evidence="2" id="KW-1185">Reference proteome</keyword>
<dbReference type="RefSeq" id="WP_090804586.1">
    <property type="nucleotide sequence ID" value="NZ_BOND01000013.1"/>
</dbReference>
<dbReference type="SUPFAM" id="SSF110296">
    <property type="entry name" value="Oligoxyloglucan reducing end-specific cellobiohydrolase"/>
    <property type="match status" value="1"/>
</dbReference>
<evidence type="ECO:0008006" key="3">
    <source>
        <dbReference type="Google" id="ProtNLM"/>
    </source>
</evidence>